<comment type="subcellular location">
    <subcellularLocation>
        <location evidence="1">Cell membrane</location>
        <topology evidence="1">Multi-pass membrane protein</topology>
    </subcellularLocation>
</comment>
<comment type="function">
    <text evidence="8">Probably a riboflavin-binding protein that interacts with the energy-coupling factor (ECF) ABC-transporter complex.</text>
</comment>
<dbReference type="PIRSF" id="PIRSF037778">
    <property type="entry name" value="UCP037778_transp_RibU"/>
    <property type="match status" value="1"/>
</dbReference>
<dbReference type="Pfam" id="PF12822">
    <property type="entry name" value="ECF_trnsprt"/>
    <property type="match status" value="1"/>
</dbReference>
<dbReference type="GO" id="GO:0005886">
    <property type="term" value="C:plasma membrane"/>
    <property type="evidence" value="ECO:0007669"/>
    <property type="project" value="UniProtKB-SubCell"/>
</dbReference>
<accession>A0A926DGS9</accession>
<evidence type="ECO:0000256" key="4">
    <source>
        <dbReference type="ARBA" id="ARBA00022475"/>
    </source>
</evidence>
<dbReference type="InterPro" id="IPR025720">
    <property type="entry name" value="RibU"/>
</dbReference>
<keyword evidence="11" id="KW-1185">Reference proteome</keyword>
<keyword evidence="7 8" id="KW-0472">Membrane</keyword>
<dbReference type="AlphaFoldDB" id="A0A926DGS9"/>
<feature type="transmembrane region" description="Helical" evidence="9">
    <location>
        <begin position="48"/>
        <end position="73"/>
    </location>
</feature>
<evidence type="ECO:0000256" key="5">
    <source>
        <dbReference type="ARBA" id="ARBA00022692"/>
    </source>
</evidence>
<keyword evidence="3 8" id="KW-0813">Transport</keyword>
<dbReference type="EMBL" id="JACRSS010000001">
    <property type="protein sequence ID" value="MBC8537853.1"/>
    <property type="molecule type" value="Genomic_DNA"/>
</dbReference>
<dbReference type="Proteomes" id="UP000617951">
    <property type="component" value="Unassembled WGS sequence"/>
</dbReference>
<feature type="transmembrane region" description="Helical" evidence="9">
    <location>
        <begin position="85"/>
        <end position="103"/>
    </location>
</feature>
<dbReference type="PANTHER" id="PTHR38438">
    <property type="entry name" value="RIBOFLAVIN TRANSPORTER RIBU"/>
    <property type="match status" value="1"/>
</dbReference>
<evidence type="ECO:0000313" key="10">
    <source>
        <dbReference type="EMBL" id="MBC8537853.1"/>
    </source>
</evidence>
<feature type="transmembrane region" description="Helical" evidence="9">
    <location>
        <begin position="109"/>
        <end position="134"/>
    </location>
</feature>
<evidence type="ECO:0000313" key="11">
    <source>
        <dbReference type="Proteomes" id="UP000617951"/>
    </source>
</evidence>
<evidence type="ECO:0000256" key="2">
    <source>
        <dbReference type="ARBA" id="ARBA00005540"/>
    </source>
</evidence>
<sequence>MLRKENNRLHWMVKTGLLAAVAFVLMYIEFPLPIAPPWLKLDISDFPALLAGFALGPVSGCVVEAIKVVLFFFLKNSGTGGVGELANLLMGLAFVLPSAWIYLKHKNFKGAIIGTLAGVATMAVAGGALNYWLLIPAYSKFMPIEAIIAACQAINPAVDSVLGYVLVMAVPFTLLKGLLDGVLVFLVYKKISPLLHK</sequence>
<name>A0A926DGS9_9FIRM</name>
<evidence type="ECO:0000256" key="1">
    <source>
        <dbReference type="ARBA" id="ARBA00004651"/>
    </source>
</evidence>
<organism evidence="10 11">
    <name type="scientific">Guopingia tenuis</name>
    <dbReference type="NCBI Taxonomy" id="2763656"/>
    <lineage>
        <taxon>Bacteria</taxon>
        <taxon>Bacillati</taxon>
        <taxon>Bacillota</taxon>
        <taxon>Clostridia</taxon>
        <taxon>Christensenellales</taxon>
        <taxon>Christensenellaceae</taxon>
        <taxon>Guopingia</taxon>
    </lineage>
</organism>
<comment type="caution">
    <text evidence="10">The sequence shown here is derived from an EMBL/GenBank/DDBJ whole genome shotgun (WGS) entry which is preliminary data.</text>
</comment>
<evidence type="ECO:0000256" key="8">
    <source>
        <dbReference type="PIRNR" id="PIRNR037778"/>
    </source>
</evidence>
<dbReference type="RefSeq" id="WP_178620865.1">
    <property type="nucleotide sequence ID" value="NZ_JACRSS010000001.1"/>
</dbReference>
<dbReference type="Gene3D" id="1.10.1760.20">
    <property type="match status" value="1"/>
</dbReference>
<protein>
    <recommendedName>
        <fullName evidence="8">Riboflavin transporter</fullName>
    </recommendedName>
</protein>
<dbReference type="GO" id="GO:0032217">
    <property type="term" value="F:riboflavin transmembrane transporter activity"/>
    <property type="evidence" value="ECO:0007669"/>
    <property type="project" value="UniProtKB-UniRule"/>
</dbReference>
<evidence type="ECO:0000256" key="3">
    <source>
        <dbReference type="ARBA" id="ARBA00022448"/>
    </source>
</evidence>
<reference evidence="10" key="1">
    <citation type="submission" date="2020-08" db="EMBL/GenBank/DDBJ databases">
        <title>Genome public.</title>
        <authorList>
            <person name="Liu C."/>
            <person name="Sun Q."/>
        </authorList>
    </citation>
    <scope>NUCLEOTIDE SEQUENCE</scope>
    <source>
        <strain evidence="10">NSJ-63</strain>
    </source>
</reference>
<evidence type="ECO:0000256" key="7">
    <source>
        <dbReference type="ARBA" id="ARBA00023136"/>
    </source>
</evidence>
<gene>
    <name evidence="10" type="ORF">H8693_02750</name>
</gene>
<dbReference type="PANTHER" id="PTHR38438:SF1">
    <property type="entry name" value="RIBOFLAVIN TRANSPORTER RIBU"/>
    <property type="match status" value="1"/>
</dbReference>
<proteinExistence type="inferred from homology"/>
<evidence type="ECO:0000256" key="9">
    <source>
        <dbReference type="SAM" id="Phobius"/>
    </source>
</evidence>
<feature type="transmembrane region" description="Helical" evidence="9">
    <location>
        <begin position="12"/>
        <end position="28"/>
    </location>
</feature>
<keyword evidence="5 9" id="KW-0812">Transmembrane</keyword>
<feature type="transmembrane region" description="Helical" evidence="9">
    <location>
        <begin position="164"/>
        <end position="188"/>
    </location>
</feature>
<keyword evidence="6 9" id="KW-1133">Transmembrane helix</keyword>
<dbReference type="InterPro" id="IPR024529">
    <property type="entry name" value="ECF_trnsprt_substrate-spec"/>
</dbReference>
<evidence type="ECO:0000256" key="6">
    <source>
        <dbReference type="ARBA" id="ARBA00022989"/>
    </source>
</evidence>
<comment type="similarity">
    <text evidence="2 8">Belongs to the prokaryotic riboflavin transporter (P-RFT) (TC 2.A.87) family.</text>
</comment>
<keyword evidence="4 8" id="KW-1003">Cell membrane</keyword>